<evidence type="ECO:0000313" key="1">
    <source>
        <dbReference type="EMBL" id="JAD57231.1"/>
    </source>
</evidence>
<dbReference type="AlphaFoldDB" id="A0A0A9B1I8"/>
<accession>A0A0A9B1I8</accession>
<proteinExistence type="predicted"/>
<name>A0A0A9B1I8_ARUDO</name>
<protein>
    <submittedName>
        <fullName evidence="1">Uncharacterized protein</fullName>
    </submittedName>
</protein>
<dbReference type="EMBL" id="GBRH01240664">
    <property type="protein sequence ID" value="JAD57231.1"/>
    <property type="molecule type" value="Transcribed_RNA"/>
</dbReference>
<sequence>MSTKSKFKNMKQFKFEFQISKQ</sequence>
<organism evidence="1">
    <name type="scientific">Arundo donax</name>
    <name type="common">Giant reed</name>
    <name type="synonym">Donax arundinaceus</name>
    <dbReference type="NCBI Taxonomy" id="35708"/>
    <lineage>
        <taxon>Eukaryota</taxon>
        <taxon>Viridiplantae</taxon>
        <taxon>Streptophyta</taxon>
        <taxon>Embryophyta</taxon>
        <taxon>Tracheophyta</taxon>
        <taxon>Spermatophyta</taxon>
        <taxon>Magnoliopsida</taxon>
        <taxon>Liliopsida</taxon>
        <taxon>Poales</taxon>
        <taxon>Poaceae</taxon>
        <taxon>PACMAD clade</taxon>
        <taxon>Arundinoideae</taxon>
        <taxon>Arundineae</taxon>
        <taxon>Arundo</taxon>
    </lineage>
</organism>
<reference evidence="1" key="2">
    <citation type="journal article" date="2015" name="Data Brief">
        <title>Shoot transcriptome of the giant reed, Arundo donax.</title>
        <authorList>
            <person name="Barrero R.A."/>
            <person name="Guerrero F.D."/>
            <person name="Moolhuijzen P."/>
            <person name="Goolsby J.A."/>
            <person name="Tidwell J."/>
            <person name="Bellgard S.E."/>
            <person name="Bellgard M.I."/>
        </authorList>
    </citation>
    <scope>NUCLEOTIDE SEQUENCE</scope>
    <source>
        <tissue evidence="1">Shoot tissue taken approximately 20 cm above the soil surface</tissue>
    </source>
</reference>
<reference evidence="1" key="1">
    <citation type="submission" date="2014-09" db="EMBL/GenBank/DDBJ databases">
        <authorList>
            <person name="Magalhaes I.L.F."/>
            <person name="Oliveira U."/>
            <person name="Santos F.R."/>
            <person name="Vidigal T.H.D.A."/>
            <person name="Brescovit A.D."/>
            <person name="Santos A.J."/>
        </authorList>
    </citation>
    <scope>NUCLEOTIDE SEQUENCE</scope>
    <source>
        <tissue evidence="1">Shoot tissue taken approximately 20 cm above the soil surface</tissue>
    </source>
</reference>